<dbReference type="Gene3D" id="3.50.50.60">
    <property type="entry name" value="FAD/NAD(P)-binding domain"/>
    <property type="match status" value="2"/>
</dbReference>
<dbReference type="InterPro" id="IPR036188">
    <property type="entry name" value="FAD/NAD-bd_sf"/>
</dbReference>
<reference evidence="5 6" key="1">
    <citation type="journal article" date="2016" name="Nat. Commun.">
        <title>Ectomycorrhizal ecology is imprinted in the genome of the dominant symbiotic fungus Cenococcum geophilum.</title>
        <authorList>
            <consortium name="DOE Joint Genome Institute"/>
            <person name="Peter M."/>
            <person name="Kohler A."/>
            <person name="Ohm R.A."/>
            <person name="Kuo A."/>
            <person name="Krutzmann J."/>
            <person name="Morin E."/>
            <person name="Arend M."/>
            <person name="Barry K.W."/>
            <person name="Binder M."/>
            <person name="Choi C."/>
            <person name="Clum A."/>
            <person name="Copeland A."/>
            <person name="Grisel N."/>
            <person name="Haridas S."/>
            <person name="Kipfer T."/>
            <person name="LaButti K."/>
            <person name="Lindquist E."/>
            <person name="Lipzen A."/>
            <person name="Maire R."/>
            <person name="Meier B."/>
            <person name="Mihaltcheva S."/>
            <person name="Molinier V."/>
            <person name="Murat C."/>
            <person name="Poggeler S."/>
            <person name="Quandt C.A."/>
            <person name="Sperisen C."/>
            <person name="Tritt A."/>
            <person name="Tisserant E."/>
            <person name="Crous P.W."/>
            <person name="Henrissat B."/>
            <person name="Nehls U."/>
            <person name="Egli S."/>
            <person name="Spatafora J.W."/>
            <person name="Grigoriev I.V."/>
            <person name="Martin F.M."/>
        </authorList>
    </citation>
    <scope>NUCLEOTIDE SEQUENCE [LARGE SCALE GENOMIC DNA]</scope>
    <source>
        <strain evidence="5 6">CBS 207.34</strain>
    </source>
</reference>
<dbReference type="SUPFAM" id="SSF51905">
    <property type="entry name" value="FAD/NAD(P)-binding domain"/>
    <property type="match status" value="1"/>
</dbReference>
<accession>A0A8E2FCZ6</accession>
<dbReference type="EMBL" id="KV748512">
    <property type="protein sequence ID" value="OCL14892.1"/>
    <property type="molecule type" value="Genomic_DNA"/>
</dbReference>
<dbReference type="GO" id="GO:0016491">
    <property type="term" value="F:oxidoreductase activity"/>
    <property type="evidence" value="ECO:0007669"/>
    <property type="project" value="UniProtKB-KW"/>
</dbReference>
<dbReference type="PRINTS" id="PR00469">
    <property type="entry name" value="PNDRDTASEII"/>
</dbReference>
<keyword evidence="6" id="KW-1185">Reference proteome</keyword>
<dbReference type="Proteomes" id="UP000250140">
    <property type="component" value="Unassembled WGS sequence"/>
</dbReference>
<evidence type="ECO:0000256" key="2">
    <source>
        <dbReference type="ARBA" id="ARBA00022630"/>
    </source>
</evidence>
<dbReference type="OrthoDB" id="10260355at2759"/>
<dbReference type="PANTHER" id="PTHR48105">
    <property type="entry name" value="THIOREDOXIN REDUCTASE 1-RELATED-RELATED"/>
    <property type="match status" value="1"/>
</dbReference>
<evidence type="ECO:0000256" key="1">
    <source>
        <dbReference type="ARBA" id="ARBA00009333"/>
    </source>
</evidence>
<dbReference type="AlphaFoldDB" id="A0A8E2FCZ6"/>
<comment type="similarity">
    <text evidence="1">Belongs to the class-II pyridine nucleotide-disulfide oxidoreductase family.</text>
</comment>
<dbReference type="Pfam" id="PF07992">
    <property type="entry name" value="Pyr_redox_2"/>
    <property type="match status" value="2"/>
</dbReference>
<dbReference type="PRINTS" id="PR00368">
    <property type="entry name" value="FADPNR"/>
</dbReference>
<protein>
    <submittedName>
        <fullName evidence="5">FAD/NAD(P)-binding domain-containing protein</fullName>
    </submittedName>
</protein>
<dbReference type="InterPro" id="IPR023753">
    <property type="entry name" value="FAD/NAD-binding_dom"/>
</dbReference>
<keyword evidence="2" id="KW-0285">Flavoprotein</keyword>
<feature type="domain" description="FAD/NAD(P)-binding" evidence="4">
    <location>
        <begin position="253"/>
        <end position="337"/>
    </location>
</feature>
<evidence type="ECO:0000313" key="6">
    <source>
        <dbReference type="Proteomes" id="UP000250140"/>
    </source>
</evidence>
<evidence type="ECO:0000313" key="5">
    <source>
        <dbReference type="EMBL" id="OCL14892.1"/>
    </source>
</evidence>
<gene>
    <name evidence="5" type="ORF">AOQ84DRAFT_423184</name>
</gene>
<dbReference type="InterPro" id="IPR050097">
    <property type="entry name" value="Ferredoxin-NADP_redctase_2"/>
</dbReference>
<dbReference type="GO" id="GO:0097237">
    <property type="term" value="P:cellular response to toxic substance"/>
    <property type="evidence" value="ECO:0007669"/>
    <property type="project" value="UniProtKB-ARBA"/>
</dbReference>
<organism evidence="5 6">
    <name type="scientific">Glonium stellatum</name>
    <dbReference type="NCBI Taxonomy" id="574774"/>
    <lineage>
        <taxon>Eukaryota</taxon>
        <taxon>Fungi</taxon>
        <taxon>Dikarya</taxon>
        <taxon>Ascomycota</taxon>
        <taxon>Pezizomycotina</taxon>
        <taxon>Dothideomycetes</taxon>
        <taxon>Pleosporomycetidae</taxon>
        <taxon>Gloniales</taxon>
        <taxon>Gloniaceae</taxon>
        <taxon>Glonium</taxon>
    </lineage>
</organism>
<evidence type="ECO:0000259" key="4">
    <source>
        <dbReference type="Pfam" id="PF07992"/>
    </source>
</evidence>
<proteinExistence type="inferred from homology"/>
<evidence type="ECO:0000256" key="3">
    <source>
        <dbReference type="ARBA" id="ARBA00023002"/>
    </source>
</evidence>
<feature type="domain" description="FAD/NAD(P)-binding" evidence="4">
    <location>
        <begin position="52"/>
        <end position="175"/>
    </location>
</feature>
<sequence>MASARNYSTYLPLLLVTIASASLLSSYFNIGQKLPSLVSTTTIKQNSSSTADVLVIGAGPAGLSAALTLYRHQHDIVIFDHGTPRNIWDTPTHVFPSWEGKSVRGFCEESKKELWKTGFVKFVEREVRTLEQKNDELFFVGLSDGTKWAGRKLLLAMGVQFVLPDIPGYAENFPTRIFHCLFTFGFEHRGSSSAGILAMGHAASPMHANILVGDARKFAETITVYTNGDGDLADAIKNVKTSNETMFDTRRIRRMIKRSSGVILEFEDGEMKEEQFLVHQPSTKVNPAIVKQLGLQLNERGDLVIKMPFYQTNVPGVFAAGDCASPFKLIANAVLMGTNAGAGIARELPISVTRNSINRAG</sequence>
<name>A0A8E2FCZ6_9PEZI</name>
<keyword evidence="3" id="KW-0560">Oxidoreductase</keyword>